<organism evidence="1 2">
    <name type="scientific">Sinomonas cyclohexanicum</name>
    <name type="common">Corynebacterium cyclohexanicum</name>
    <dbReference type="NCBI Taxonomy" id="322009"/>
    <lineage>
        <taxon>Bacteria</taxon>
        <taxon>Bacillati</taxon>
        <taxon>Actinomycetota</taxon>
        <taxon>Actinomycetes</taxon>
        <taxon>Micrococcales</taxon>
        <taxon>Micrococcaceae</taxon>
        <taxon>Sinomonas</taxon>
    </lineage>
</organism>
<evidence type="ECO:0000313" key="2">
    <source>
        <dbReference type="Proteomes" id="UP001319861"/>
    </source>
</evidence>
<proteinExistence type="predicted"/>
<gene>
    <name evidence="1" type="ORF">SCMU_13890</name>
</gene>
<evidence type="ECO:0000313" key="1">
    <source>
        <dbReference type="EMBL" id="BCT75547.1"/>
    </source>
</evidence>
<protein>
    <submittedName>
        <fullName evidence="1">Uncharacterized protein</fullName>
    </submittedName>
</protein>
<accession>A0ABM7PTH2</accession>
<name>A0ABM7PTH2_SINCY</name>
<dbReference type="Proteomes" id="UP001319861">
    <property type="component" value="Chromosome"/>
</dbReference>
<keyword evidence="2" id="KW-1185">Reference proteome</keyword>
<reference evidence="1 2" key="1">
    <citation type="journal article" date="2021" name="J. Biosci. Bioeng.">
        <title>Identification and characterization of a chc gene cluster responsible for the aromatization pathway of cyclohexanecarboxylate degradation in Sinomonas cyclohexanicum ATCC 51369.</title>
        <authorList>
            <person name="Yamamoto T."/>
            <person name="Hasegawa Y."/>
            <person name="Lau P.C.K."/>
            <person name="Iwaki H."/>
        </authorList>
    </citation>
    <scope>NUCLEOTIDE SEQUENCE [LARGE SCALE GENOMIC DNA]</scope>
    <source>
        <strain evidence="1 2">ATCC 51369</strain>
    </source>
</reference>
<sequence length="163" mass="18747">MVSRVRVVVPFTRLDDRTRERLDQHAPGWVGYELDPARPDAYHHLLAEQWDDHGTDLVTVEHDIGIHAGVLPGFDQCPEPWCAHAYPIGAQLLPCLGCTRFRAGLKRAFPDLFTQLARDYRDGSPPMDWRRLDVRLAGELQCRGWAVHVHQPPVEHYHEYPEV</sequence>
<dbReference type="EMBL" id="AP024525">
    <property type="protein sequence ID" value="BCT75547.1"/>
    <property type="molecule type" value="Genomic_DNA"/>
</dbReference>